<dbReference type="GO" id="GO:0000724">
    <property type="term" value="P:double-strand break repair via homologous recombination"/>
    <property type="evidence" value="ECO:0007669"/>
    <property type="project" value="UniProtKB-ARBA"/>
</dbReference>
<feature type="domain" description="MCM C-terminal AAA(+) ATPase" evidence="22">
    <location>
        <begin position="627"/>
        <end position="834"/>
    </location>
</feature>
<dbReference type="SMART" id="SM00350">
    <property type="entry name" value="MCM"/>
    <property type="match status" value="1"/>
</dbReference>
<feature type="transmembrane region" description="Helical" evidence="20">
    <location>
        <begin position="229"/>
        <end position="252"/>
    </location>
</feature>
<feature type="chain" id="PRO_5043946034" description="Probable DNA helicase MCM8" evidence="21">
    <location>
        <begin position="27"/>
        <end position="1102"/>
    </location>
</feature>
<sequence length="1102" mass="118548">MSQSPLQGNVWKLLLHLASLLGAAYATKGVQTNPADVSALQAFLQTIRLVPELAQMMTNLTSLDFTGNQLTGALPAGISRLSNLQTALLGGNLMQGPLPASWANLPHLQTLDLHGNKLSGMLPPAWGQLSELQALLLDGNALSGSLPTEYGNLHQLLRLSVGNNKLSGVIPLGWSSLSQLTNLSVSGNCGICGSAPPFPQQRSGAFVLDARATSINLACDRSNCRSFPLAIFSQAMICLGVALGVVLLIGLTRLRNRYPSTTGHHAQRSRYRLIRIVQWLLFGPVQSAPVYPVPAPPAVPALMPADCEQEPPVKCRTPTVVIMPDGQSISYAVRVSEDPAAGCGNMVAISADLLAALDMQPVEGLACLAAAAYEVLFSLRYPQAAELLGDGCQPQKVVVRLHNHPETVTHIRLLKSGSIGRLVTIRGTVVRISPVRPLITELEFACGKCSSQLPQRFPDGKYTPPLSCGADGCRGKTFAPNRLAAKSVDWQKIRVQELVNADKDEEGRVPRTVEVELLEDLVDSCTAGDVVTVLGVVKVINTETEAGGGKGKGNKQCLFLLYLDAVSVIVSRRATKYSDQAATSIGSAMVQSMTNVEEGSVPPNVPAFTLRDLQFVIKFTEEFEKEQFKHLVHALCPAIYGNELVKAGILLALFGGVRKNVGNRNKVPVRGDIHVLIVGDPGLGKSQLLQAAAAAAPRGLYICGNTSTSAGLTVAIVRDAVTGDYAFEAGALVLADRGVCCVDEFDKMTADHQALLGAMEQQEVSVAKAGIVASLPARTAVVAAANPVGGHYTRAKTVHENLKMSSAMLSRFDLIFILLDRPDEARDQRLSEHVMALHSGKPDRAMAARQRLLEHRPTQHLLTDGSGAQPPKQSLAERLKMYSSADDGDPLPTQLLRRYIAYARQHVHPVLSEEAKAALRDFYLELRQNAAGADGTPVTTRQLESLVRMAEARARLELRPTATRQDAEDVIEIMKEAMRDTFSDSYGCVDFRRGPRGAKGKQAEAKRFLGALARRGQLEGKTLFHVSELYAVADDLELAVNNMSDFISELNDAGELLKKGSQQYQISSVASAASQAQRGQGYARRASRSAAHSQQYSQDPTY</sequence>
<dbReference type="InterPro" id="IPR027417">
    <property type="entry name" value="P-loop_NTPase"/>
</dbReference>
<comment type="subcellular location">
    <subcellularLocation>
        <location evidence="2">Cytoplasm</location>
        <location evidence="2">Cytoskeleton</location>
        <location evidence="2">Cilium axoneme</location>
    </subcellularLocation>
    <subcellularLocation>
        <location evidence="1">Nucleus</location>
    </subcellularLocation>
</comment>
<dbReference type="InterPro" id="IPR003591">
    <property type="entry name" value="Leu-rich_rpt_typical-subtyp"/>
</dbReference>
<dbReference type="EC" id="3.6.4.12" evidence="4"/>
<dbReference type="InterPro" id="IPR012340">
    <property type="entry name" value="NA-bd_OB-fold"/>
</dbReference>
<feature type="region of interest" description="Disordered" evidence="19">
    <location>
        <begin position="1077"/>
        <end position="1102"/>
    </location>
</feature>
<dbReference type="SUPFAM" id="SSF52058">
    <property type="entry name" value="L domain-like"/>
    <property type="match status" value="1"/>
</dbReference>
<dbReference type="Pfam" id="PF25051">
    <property type="entry name" value="WHD_MCM8"/>
    <property type="match status" value="1"/>
</dbReference>
<dbReference type="FunFam" id="3.80.10.10:FF:000383">
    <property type="entry name" value="Leucine-rich repeat receptor protein kinase EMS1"/>
    <property type="match status" value="1"/>
</dbReference>
<dbReference type="GO" id="GO:0005634">
    <property type="term" value="C:nucleus"/>
    <property type="evidence" value="ECO:0007669"/>
    <property type="project" value="UniProtKB-SubCell"/>
</dbReference>
<evidence type="ECO:0000259" key="22">
    <source>
        <dbReference type="PROSITE" id="PS50051"/>
    </source>
</evidence>
<keyword evidence="9" id="KW-0378">Hydrolase</keyword>
<keyword evidence="21" id="KW-0732">Signal</keyword>
<dbReference type="GO" id="GO:0042555">
    <property type="term" value="C:MCM complex"/>
    <property type="evidence" value="ECO:0007669"/>
    <property type="project" value="TreeGrafter"/>
</dbReference>
<dbReference type="GO" id="GO:0016787">
    <property type="term" value="F:hydrolase activity"/>
    <property type="evidence" value="ECO:0007669"/>
    <property type="project" value="UniProtKB-KW"/>
</dbReference>
<evidence type="ECO:0000313" key="24">
    <source>
        <dbReference type="Proteomes" id="UP001489004"/>
    </source>
</evidence>
<keyword evidence="7 18" id="KW-0547">Nucleotide-binding</keyword>
<feature type="signal peptide" evidence="21">
    <location>
        <begin position="1"/>
        <end position="26"/>
    </location>
</feature>
<organism evidence="23 24">
    <name type="scientific">[Myrmecia] bisecta</name>
    <dbReference type="NCBI Taxonomy" id="41462"/>
    <lineage>
        <taxon>Eukaryota</taxon>
        <taxon>Viridiplantae</taxon>
        <taxon>Chlorophyta</taxon>
        <taxon>core chlorophytes</taxon>
        <taxon>Trebouxiophyceae</taxon>
        <taxon>Trebouxiales</taxon>
        <taxon>Trebouxiaceae</taxon>
        <taxon>Myrmecia</taxon>
    </lineage>
</organism>
<dbReference type="InterPro" id="IPR031327">
    <property type="entry name" value="MCM"/>
</dbReference>
<dbReference type="GO" id="GO:0003697">
    <property type="term" value="F:single-stranded DNA binding"/>
    <property type="evidence" value="ECO:0007669"/>
    <property type="project" value="TreeGrafter"/>
</dbReference>
<evidence type="ECO:0000256" key="19">
    <source>
        <dbReference type="SAM" id="MobiDB-lite"/>
    </source>
</evidence>
<evidence type="ECO:0000256" key="11">
    <source>
        <dbReference type="ARBA" id="ARBA00022840"/>
    </source>
</evidence>
<dbReference type="Gene3D" id="3.40.50.300">
    <property type="entry name" value="P-loop containing nucleotide triphosphate hydrolases"/>
    <property type="match status" value="1"/>
</dbReference>
<dbReference type="InterPro" id="IPR033762">
    <property type="entry name" value="MCM_OB"/>
</dbReference>
<keyword evidence="12 18" id="KW-0238">DNA-binding</keyword>
<evidence type="ECO:0000256" key="16">
    <source>
        <dbReference type="ARBA" id="ARBA00047995"/>
    </source>
</evidence>
<evidence type="ECO:0000256" key="7">
    <source>
        <dbReference type="ARBA" id="ARBA00022741"/>
    </source>
</evidence>
<evidence type="ECO:0000256" key="13">
    <source>
        <dbReference type="ARBA" id="ARBA00023204"/>
    </source>
</evidence>
<keyword evidence="6" id="KW-0677">Repeat</keyword>
<evidence type="ECO:0000256" key="14">
    <source>
        <dbReference type="ARBA" id="ARBA00023242"/>
    </source>
</evidence>
<evidence type="ECO:0000256" key="4">
    <source>
        <dbReference type="ARBA" id="ARBA00012551"/>
    </source>
</evidence>
<dbReference type="AlphaFoldDB" id="A0AAW1R6D3"/>
<dbReference type="Pfam" id="PF17207">
    <property type="entry name" value="MCM_OB"/>
    <property type="match status" value="1"/>
</dbReference>
<comment type="caution">
    <text evidence="23">The sequence shown here is derived from an EMBL/GenBank/DDBJ whole genome shotgun (WGS) entry which is preliminary data.</text>
</comment>
<dbReference type="GO" id="GO:0005930">
    <property type="term" value="C:axoneme"/>
    <property type="evidence" value="ECO:0007669"/>
    <property type="project" value="UniProtKB-SubCell"/>
</dbReference>
<dbReference type="CDD" id="cd17759">
    <property type="entry name" value="MCM8"/>
    <property type="match status" value="1"/>
</dbReference>
<dbReference type="Pfam" id="PF00560">
    <property type="entry name" value="LRR_1"/>
    <property type="match status" value="1"/>
</dbReference>
<keyword evidence="20" id="KW-0812">Transmembrane</keyword>
<evidence type="ECO:0000256" key="20">
    <source>
        <dbReference type="SAM" id="Phobius"/>
    </source>
</evidence>
<keyword evidence="11 18" id="KW-0067">ATP-binding</keyword>
<comment type="catalytic activity">
    <reaction evidence="16">
        <text>ATP + H2O = ADP + phosphate + H(+)</text>
        <dbReference type="Rhea" id="RHEA:13065"/>
        <dbReference type="ChEBI" id="CHEBI:15377"/>
        <dbReference type="ChEBI" id="CHEBI:15378"/>
        <dbReference type="ChEBI" id="CHEBI:30616"/>
        <dbReference type="ChEBI" id="CHEBI:43474"/>
        <dbReference type="ChEBI" id="CHEBI:456216"/>
        <dbReference type="EC" id="3.6.4.12"/>
    </reaction>
</comment>
<dbReference type="CDD" id="cd22247">
    <property type="entry name" value="MCM8_WHD"/>
    <property type="match status" value="1"/>
</dbReference>
<dbReference type="InterPro" id="IPR032675">
    <property type="entry name" value="LRR_dom_sf"/>
</dbReference>
<evidence type="ECO:0000256" key="8">
    <source>
        <dbReference type="ARBA" id="ARBA00022763"/>
    </source>
</evidence>
<dbReference type="FunFam" id="2.20.28.10:FF:000007">
    <property type="entry name" value="DNA helicase MCM8 isoform X1"/>
    <property type="match status" value="1"/>
</dbReference>
<evidence type="ECO:0000256" key="2">
    <source>
        <dbReference type="ARBA" id="ARBA00004430"/>
    </source>
</evidence>
<evidence type="ECO:0000256" key="18">
    <source>
        <dbReference type="RuleBase" id="RU004070"/>
    </source>
</evidence>
<keyword evidence="24" id="KW-1185">Reference proteome</keyword>
<dbReference type="GO" id="GO:0006260">
    <property type="term" value="P:DNA replication"/>
    <property type="evidence" value="ECO:0007669"/>
    <property type="project" value="InterPro"/>
</dbReference>
<keyword evidence="14" id="KW-0539">Nucleus</keyword>
<dbReference type="SUPFAM" id="SSF52540">
    <property type="entry name" value="P-loop containing nucleoside triphosphate hydrolases"/>
    <property type="match status" value="1"/>
</dbReference>
<dbReference type="Pfam" id="PF13855">
    <property type="entry name" value="LRR_8"/>
    <property type="match status" value="1"/>
</dbReference>
<protein>
    <recommendedName>
        <fullName evidence="17">Probable DNA helicase MCM8</fullName>
        <ecNumber evidence="4">3.6.4.12</ecNumber>
    </recommendedName>
    <alternativeName>
        <fullName evidence="15">Minichromosome maintenance 8</fullName>
    </alternativeName>
</protein>
<dbReference type="GO" id="GO:0005524">
    <property type="term" value="F:ATP binding"/>
    <property type="evidence" value="ECO:0007669"/>
    <property type="project" value="UniProtKB-KW"/>
</dbReference>
<evidence type="ECO:0000256" key="15">
    <source>
        <dbReference type="ARBA" id="ARBA00042306"/>
    </source>
</evidence>
<dbReference type="Pfam" id="PF17855">
    <property type="entry name" value="MCM_lid"/>
    <property type="match status" value="1"/>
</dbReference>
<reference evidence="23 24" key="1">
    <citation type="journal article" date="2024" name="Nat. Commun.">
        <title>Phylogenomics reveals the evolutionary origins of lichenization in chlorophyte algae.</title>
        <authorList>
            <person name="Puginier C."/>
            <person name="Libourel C."/>
            <person name="Otte J."/>
            <person name="Skaloud P."/>
            <person name="Haon M."/>
            <person name="Grisel S."/>
            <person name="Petersen M."/>
            <person name="Berrin J.G."/>
            <person name="Delaux P.M."/>
            <person name="Dal Grande F."/>
            <person name="Keller J."/>
        </authorList>
    </citation>
    <scope>NUCLEOTIDE SEQUENCE [LARGE SCALE GENOMIC DNA]</scope>
    <source>
        <strain evidence="23 24">SAG 2043</strain>
    </source>
</reference>
<keyword evidence="8" id="KW-0227">DNA damage</keyword>
<dbReference type="InterPro" id="IPR001208">
    <property type="entry name" value="MCM_dom"/>
</dbReference>
<dbReference type="InterPro" id="IPR018525">
    <property type="entry name" value="MCM_CS"/>
</dbReference>
<proteinExistence type="inferred from homology"/>
<dbReference type="InterPro" id="IPR001611">
    <property type="entry name" value="Leu-rich_rpt"/>
</dbReference>
<keyword evidence="20" id="KW-1133">Transmembrane helix</keyword>
<dbReference type="PANTHER" id="PTHR11630:SF47">
    <property type="entry name" value="DNA HELICASE MCM8"/>
    <property type="match status" value="1"/>
</dbReference>
<dbReference type="InterPro" id="IPR041562">
    <property type="entry name" value="MCM_lid"/>
</dbReference>
<keyword evidence="20" id="KW-0472">Membrane</keyword>
<dbReference type="InterPro" id="IPR056875">
    <property type="entry name" value="MCM8/REC_WHD"/>
</dbReference>
<dbReference type="Pfam" id="PF00493">
    <property type="entry name" value="MCM"/>
    <property type="match status" value="1"/>
</dbReference>
<keyword evidence="5" id="KW-0433">Leucine-rich repeat</keyword>
<evidence type="ECO:0000256" key="3">
    <source>
        <dbReference type="ARBA" id="ARBA00008010"/>
    </source>
</evidence>
<dbReference type="PROSITE" id="PS50051">
    <property type="entry name" value="MCM_2"/>
    <property type="match status" value="1"/>
</dbReference>
<evidence type="ECO:0000256" key="5">
    <source>
        <dbReference type="ARBA" id="ARBA00022614"/>
    </source>
</evidence>
<dbReference type="PRINTS" id="PR01657">
    <property type="entry name" value="MCMFAMILY"/>
</dbReference>
<keyword evidence="13" id="KW-0234">DNA repair</keyword>
<evidence type="ECO:0000256" key="17">
    <source>
        <dbReference type="ARBA" id="ARBA00069556"/>
    </source>
</evidence>
<evidence type="ECO:0000256" key="1">
    <source>
        <dbReference type="ARBA" id="ARBA00004123"/>
    </source>
</evidence>
<dbReference type="PANTHER" id="PTHR11630">
    <property type="entry name" value="DNA REPLICATION LICENSING FACTOR MCM FAMILY MEMBER"/>
    <property type="match status" value="1"/>
</dbReference>
<dbReference type="PROSITE" id="PS00847">
    <property type="entry name" value="MCM_1"/>
    <property type="match status" value="1"/>
</dbReference>
<dbReference type="SMART" id="SM00382">
    <property type="entry name" value="AAA"/>
    <property type="match status" value="1"/>
</dbReference>
<dbReference type="Gene3D" id="2.40.50.140">
    <property type="entry name" value="Nucleic acid-binding proteins"/>
    <property type="match status" value="1"/>
</dbReference>
<evidence type="ECO:0000256" key="9">
    <source>
        <dbReference type="ARBA" id="ARBA00022801"/>
    </source>
</evidence>
<evidence type="ECO:0000256" key="12">
    <source>
        <dbReference type="ARBA" id="ARBA00023125"/>
    </source>
</evidence>
<gene>
    <name evidence="23" type="ORF">WJX72_003674</name>
</gene>
<dbReference type="GO" id="GO:0017116">
    <property type="term" value="F:single-stranded DNA helicase activity"/>
    <property type="evidence" value="ECO:0007669"/>
    <property type="project" value="TreeGrafter"/>
</dbReference>
<name>A0AAW1R6D3_9CHLO</name>
<feature type="transmembrane region" description="Helical" evidence="20">
    <location>
        <begin position="273"/>
        <end position="291"/>
    </location>
</feature>
<keyword evidence="10" id="KW-0347">Helicase</keyword>
<comment type="similarity">
    <text evidence="3 18">Belongs to the MCM family.</text>
</comment>
<dbReference type="Gene3D" id="2.20.28.10">
    <property type="match status" value="1"/>
</dbReference>
<accession>A0AAW1R6D3</accession>
<evidence type="ECO:0000256" key="6">
    <source>
        <dbReference type="ARBA" id="ARBA00022737"/>
    </source>
</evidence>
<dbReference type="InterPro" id="IPR003593">
    <property type="entry name" value="AAA+_ATPase"/>
</dbReference>
<evidence type="ECO:0000256" key="10">
    <source>
        <dbReference type="ARBA" id="ARBA00022806"/>
    </source>
</evidence>
<dbReference type="Proteomes" id="UP001489004">
    <property type="component" value="Unassembled WGS sequence"/>
</dbReference>
<dbReference type="SUPFAM" id="SSF50249">
    <property type="entry name" value="Nucleic acid-binding proteins"/>
    <property type="match status" value="1"/>
</dbReference>
<evidence type="ECO:0000313" key="23">
    <source>
        <dbReference type="EMBL" id="KAK9829058.1"/>
    </source>
</evidence>
<evidence type="ECO:0000256" key="21">
    <source>
        <dbReference type="SAM" id="SignalP"/>
    </source>
</evidence>
<dbReference type="Gene3D" id="3.80.10.10">
    <property type="entry name" value="Ribonuclease Inhibitor"/>
    <property type="match status" value="1"/>
</dbReference>
<dbReference type="EMBL" id="JALJOR010000001">
    <property type="protein sequence ID" value="KAK9829058.1"/>
    <property type="molecule type" value="Genomic_DNA"/>
</dbReference>
<dbReference type="SMART" id="SM00369">
    <property type="entry name" value="LRR_TYP"/>
    <property type="match status" value="4"/>
</dbReference>